<dbReference type="GeneID" id="300401289"/>
<dbReference type="RefSeq" id="WP_066235508.1">
    <property type="nucleotide sequence ID" value="NZ_CP066701.1"/>
</dbReference>
<proteinExistence type="predicted"/>
<protein>
    <submittedName>
        <fullName evidence="2">Type II toxin-antitoxin system RelE/ParE family toxin</fullName>
    </submittedName>
</protein>
<accession>A0AB37HEE1</accession>
<dbReference type="Proteomes" id="UP000595512">
    <property type="component" value="Chromosome"/>
</dbReference>
<reference evidence="2 3" key="1">
    <citation type="submission" date="2020-12" db="EMBL/GenBank/DDBJ databases">
        <title>Taxonomic evaluation of the Bacillus sporothermodurans group of bacteria based on whole genome sequences.</title>
        <authorList>
            <person name="Fiedler G."/>
            <person name="Herbstmann A.-D."/>
            <person name="Doll E."/>
            <person name="Wenning M."/>
            <person name="Brinks E."/>
            <person name="Kabisch J."/>
            <person name="Breitenwieser F."/>
            <person name="Lappann M."/>
            <person name="Boehnlein C."/>
            <person name="Franz C."/>
        </authorList>
    </citation>
    <scope>NUCLEOTIDE SEQUENCE [LARGE SCALE GENOMIC DNA]</scope>
    <source>
        <strain evidence="2 3">DSM 10599</strain>
    </source>
</reference>
<dbReference type="Gene3D" id="3.30.2310.20">
    <property type="entry name" value="RelE-like"/>
    <property type="match status" value="1"/>
</dbReference>
<organism evidence="2 3">
    <name type="scientific">Heyndrickxia sporothermodurans</name>
    <dbReference type="NCBI Taxonomy" id="46224"/>
    <lineage>
        <taxon>Bacteria</taxon>
        <taxon>Bacillati</taxon>
        <taxon>Bacillota</taxon>
        <taxon>Bacilli</taxon>
        <taxon>Bacillales</taxon>
        <taxon>Bacillaceae</taxon>
        <taxon>Heyndrickxia</taxon>
    </lineage>
</organism>
<dbReference type="EMBL" id="CP066701">
    <property type="protein sequence ID" value="QQX26214.1"/>
    <property type="molecule type" value="Genomic_DNA"/>
</dbReference>
<evidence type="ECO:0000313" key="3">
    <source>
        <dbReference type="Proteomes" id="UP000595512"/>
    </source>
</evidence>
<evidence type="ECO:0000256" key="1">
    <source>
        <dbReference type="ARBA" id="ARBA00022649"/>
    </source>
</evidence>
<dbReference type="AlphaFoldDB" id="A0AB37HEE1"/>
<dbReference type="KEGG" id="hspo:JGZ69_04785"/>
<gene>
    <name evidence="2" type="ORF">JGZ69_04785</name>
</gene>
<dbReference type="PANTHER" id="PTHR38813">
    <property type="match status" value="1"/>
</dbReference>
<dbReference type="Pfam" id="PF05016">
    <property type="entry name" value="ParE_toxin"/>
    <property type="match status" value="1"/>
</dbReference>
<dbReference type="InterPro" id="IPR052747">
    <property type="entry name" value="TA_system_RelE_toxin"/>
</dbReference>
<keyword evidence="1" id="KW-1277">Toxin-antitoxin system</keyword>
<dbReference type="InterPro" id="IPR035093">
    <property type="entry name" value="RelE/ParE_toxin_dom_sf"/>
</dbReference>
<dbReference type="PANTHER" id="PTHR38813:SF1">
    <property type="entry name" value="TOXIN RELE1-RELATED"/>
    <property type="match status" value="1"/>
</dbReference>
<evidence type="ECO:0000313" key="2">
    <source>
        <dbReference type="EMBL" id="QQX26214.1"/>
    </source>
</evidence>
<dbReference type="SUPFAM" id="SSF143011">
    <property type="entry name" value="RelE-like"/>
    <property type="match status" value="1"/>
</dbReference>
<name>A0AB37HEE1_9BACI</name>
<sequence>MSKYILELSKGSKKFLDKSDKITRERIINVIHALTENPYSYAGTIKLTGYENIYRVRVGKYRIIYQILNEKLIIFIQDIDSRGDIYKKL</sequence>
<dbReference type="InterPro" id="IPR007712">
    <property type="entry name" value="RelE/ParE_toxin"/>
</dbReference>